<name>A0A4P8IBP3_9FIRM</name>
<comment type="similarity">
    <text evidence="2">Belongs to the EamA transporter family.</text>
</comment>
<feature type="domain" description="EamA" evidence="8">
    <location>
        <begin position="42"/>
        <end position="181"/>
    </location>
</feature>
<feature type="transmembrane region" description="Helical" evidence="7">
    <location>
        <begin position="139"/>
        <end position="157"/>
    </location>
</feature>
<protein>
    <submittedName>
        <fullName evidence="9">Permease of the drug/metabolite transporter (DMT) superfamily</fullName>
    </submittedName>
</protein>
<accession>A0A4P8IBP3</accession>
<keyword evidence="4 7" id="KW-0812">Transmembrane</keyword>
<feature type="domain" description="EamA" evidence="8">
    <location>
        <begin position="194"/>
        <end position="326"/>
    </location>
</feature>
<feature type="transmembrane region" description="Helical" evidence="7">
    <location>
        <begin position="223"/>
        <end position="242"/>
    </location>
</feature>
<evidence type="ECO:0000256" key="5">
    <source>
        <dbReference type="ARBA" id="ARBA00022989"/>
    </source>
</evidence>
<gene>
    <name evidence="9" type="ORF">AR1Y2_0611</name>
</gene>
<feature type="transmembrane region" description="Helical" evidence="7">
    <location>
        <begin position="254"/>
        <end position="276"/>
    </location>
</feature>
<feature type="transmembrane region" description="Helical" evidence="7">
    <location>
        <begin position="283"/>
        <end position="302"/>
    </location>
</feature>
<evidence type="ECO:0000313" key="10">
    <source>
        <dbReference type="Proteomes" id="UP000298653"/>
    </source>
</evidence>
<dbReference type="Proteomes" id="UP000298653">
    <property type="component" value="Chromosome"/>
</dbReference>
<evidence type="ECO:0000256" key="1">
    <source>
        <dbReference type="ARBA" id="ARBA00004651"/>
    </source>
</evidence>
<sequence>MYKNKYKSKWFLFASENMIEWEKTKRAEETMKKDNKAVMAGLAVLATFLWGSAFPSVKLGYDIFGIKGSDIGSKLLFAGIRFAAAGIMVLAVLGAQSRRKPLPKKGTFKKLLALGILQTTIQYYFFYVGLAHTTGAKGSIINSFTAFFPVLLAPLFFKNDKLSVKKILGCAVGLSGIVLINLQGGSLGGFAWNGEGFIVMAALSQSLASIYSKKLAQSMNVMLIAGYQLLLGGGLLLVLGYTGNGTLTFSSAGLLLLLYMAVLSAVAFSVWTWLLSHYQVSSISIYNLLIPVFGTLLSGLLLRENVFTVVNMASILLVCGGIVVVNRQ</sequence>
<dbReference type="PANTHER" id="PTHR32322:SF18">
    <property type="entry name" value="S-ADENOSYLMETHIONINE_S-ADENOSYLHOMOCYSTEINE TRANSPORTER"/>
    <property type="match status" value="1"/>
</dbReference>
<evidence type="ECO:0000256" key="6">
    <source>
        <dbReference type="ARBA" id="ARBA00023136"/>
    </source>
</evidence>
<keyword evidence="3" id="KW-1003">Cell membrane</keyword>
<evidence type="ECO:0000256" key="7">
    <source>
        <dbReference type="SAM" id="Phobius"/>
    </source>
</evidence>
<evidence type="ECO:0000256" key="4">
    <source>
        <dbReference type="ARBA" id="ARBA00022692"/>
    </source>
</evidence>
<keyword evidence="10" id="KW-1185">Reference proteome</keyword>
<evidence type="ECO:0000256" key="3">
    <source>
        <dbReference type="ARBA" id="ARBA00022475"/>
    </source>
</evidence>
<comment type="subcellular location">
    <subcellularLocation>
        <location evidence="1">Cell membrane</location>
        <topology evidence="1">Multi-pass membrane protein</topology>
    </subcellularLocation>
</comment>
<organism evidence="9 10">
    <name type="scientific">Anaerostipes rhamnosivorans</name>
    <dbReference type="NCBI Taxonomy" id="1229621"/>
    <lineage>
        <taxon>Bacteria</taxon>
        <taxon>Bacillati</taxon>
        <taxon>Bacillota</taxon>
        <taxon>Clostridia</taxon>
        <taxon>Lachnospirales</taxon>
        <taxon>Lachnospiraceae</taxon>
        <taxon>Anaerostipes</taxon>
    </lineage>
</organism>
<evidence type="ECO:0000256" key="2">
    <source>
        <dbReference type="ARBA" id="ARBA00007362"/>
    </source>
</evidence>
<dbReference type="InterPro" id="IPR000620">
    <property type="entry name" value="EamA_dom"/>
</dbReference>
<keyword evidence="6 7" id="KW-0472">Membrane</keyword>
<dbReference type="PANTHER" id="PTHR32322">
    <property type="entry name" value="INNER MEMBRANE TRANSPORTER"/>
    <property type="match status" value="1"/>
</dbReference>
<keyword evidence="5 7" id="KW-1133">Transmembrane helix</keyword>
<dbReference type="KEGG" id="arf:AR1Y2_0611"/>
<evidence type="ECO:0000313" key="9">
    <source>
        <dbReference type="EMBL" id="QCP34065.1"/>
    </source>
</evidence>
<dbReference type="GO" id="GO:0005886">
    <property type="term" value="C:plasma membrane"/>
    <property type="evidence" value="ECO:0007669"/>
    <property type="project" value="UniProtKB-SubCell"/>
</dbReference>
<feature type="transmembrane region" description="Helical" evidence="7">
    <location>
        <begin position="37"/>
        <end position="55"/>
    </location>
</feature>
<dbReference type="Pfam" id="PF00892">
    <property type="entry name" value="EamA"/>
    <property type="match status" value="2"/>
</dbReference>
<feature type="transmembrane region" description="Helical" evidence="7">
    <location>
        <begin position="107"/>
        <end position="127"/>
    </location>
</feature>
<feature type="transmembrane region" description="Helical" evidence="7">
    <location>
        <begin position="308"/>
        <end position="325"/>
    </location>
</feature>
<dbReference type="InterPro" id="IPR037185">
    <property type="entry name" value="EmrE-like"/>
</dbReference>
<dbReference type="SUPFAM" id="SSF103481">
    <property type="entry name" value="Multidrug resistance efflux transporter EmrE"/>
    <property type="match status" value="2"/>
</dbReference>
<dbReference type="EMBL" id="CP040058">
    <property type="protein sequence ID" value="QCP34065.1"/>
    <property type="molecule type" value="Genomic_DNA"/>
</dbReference>
<proteinExistence type="inferred from homology"/>
<dbReference type="InterPro" id="IPR050638">
    <property type="entry name" value="AA-Vitamin_Transporters"/>
</dbReference>
<reference evidence="9 10" key="1">
    <citation type="submission" date="2019-05" db="EMBL/GenBank/DDBJ databases">
        <title>Complete genome sequencing of Anaerostipes rhamnosivorans.</title>
        <authorList>
            <person name="Bui T.P.N."/>
            <person name="de Vos W.M."/>
        </authorList>
    </citation>
    <scope>NUCLEOTIDE SEQUENCE [LARGE SCALE GENOMIC DNA]</scope>
    <source>
        <strain evidence="9 10">1y2</strain>
    </source>
</reference>
<dbReference type="AlphaFoldDB" id="A0A4P8IBP3"/>
<evidence type="ECO:0000259" key="8">
    <source>
        <dbReference type="Pfam" id="PF00892"/>
    </source>
</evidence>
<feature type="transmembrane region" description="Helical" evidence="7">
    <location>
        <begin position="75"/>
        <end position="95"/>
    </location>
</feature>